<protein>
    <submittedName>
        <fullName evidence="1">Uncharacterized protein</fullName>
    </submittedName>
</protein>
<proteinExistence type="predicted"/>
<evidence type="ECO:0000313" key="2">
    <source>
        <dbReference type="Proteomes" id="UP001143856"/>
    </source>
</evidence>
<reference evidence="1" key="1">
    <citation type="submission" date="2022-10" db="EMBL/GenBank/DDBJ databases">
        <title>Genome Sequence of Xylaria curta.</title>
        <authorList>
            <person name="Buettner E."/>
        </authorList>
    </citation>
    <scope>NUCLEOTIDE SEQUENCE</scope>
    <source>
        <strain evidence="1">Babe10</strain>
    </source>
</reference>
<evidence type="ECO:0000313" key="1">
    <source>
        <dbReference type="EMBL" id="KAJ2984701.1"/>
    </source>
</evidence>
<comment type="caution">
    <text evidence="1">The sequence shown here is derived from an EMBL/GenBank/DDBJ whole genome shotgun (WGS) entry which is preliminary data.</text>
</comment>
<dbReference type="Proteomes" id="UP001143856">
    <property type="component" value="Unassembled WGS sequence"/>
</dbReference>
<organism evidence="1 2">
    <name type="scientific">Xylaria curta</name>
    <dbReference type="NCBI Taxonomy" id="42375"/>
    <lineage>
        <taxon>Eukaryota</taxon>
        <taxon>Fungi</taxon>
        <taxon>Dikarya</taxon>
        <taxon>Ascomycota</taxon>
        <taxon>Pezizomycotina</taxon>
        <taxon>Sordariomycetes</taxon>
        <taxon>Xylariomycetidae</taxon>
        <taxon>Xylariales</taxon>
        <taxon>Xylariaceae</taxon>
        <taxon>Xylaria</taxon>
    </lineage>
</organism>
<sequence length="87" mass="9699">MPATNEDGARIMAAAEASKNKRSKNQAERERRERKEAENSVEAPTTPEKRPEKDKRTTNLRHGTLSQSSGDWLSKGVGNADFMLNTL</sequence>
<accession>A0ACC1NZA9</accession>
<gene>
    <name evidence="1" type="ORF">NUW58_g5923</name>
</gene>
<keyword evidence="2" id="KW-1185">Reference proteome</keyword>
<name>A0ACC1NZA9_9PEZI</name>
<dbReference type="EMBL" id="JAPDGR010001242">
    <property type="protein sequence ID" value="KAJ2984701.1"/>
    <property type="molecule type" value="Genomic_DNA"/>
</dbReference>